<organism evidence="1 2">
    <name type="scientific">Sparassis crispa</name>
    <dbReference type="NCBI Taxonomy" id="139825"/>
    <lineage>
        <taxon>Eukaryota</taxon>
        <taxon>Fungi</taxon>
        <taxon>Dikarya</taxon>
        <taxon>Basidiomycota</taxon>
        <taxon>Agaricomycotina</taxon>
        <taxon>Agaricomycetes</taxon>
        <taxon>Polyporales</taxon>
        <taxon>Sparassidaceae</taxon>
        <taxon>Sparassis</taxon>
    </lineage>
</organism>
<dbReference type="AlphaFoldDB" id="A0A401G4Y5"/>
<keyword evidence="2" id="KW-1185">Reference proteome</keyword>
<dbReference type="GeneID" id="38774126"/>
<dbReference type="InterPro" id="IPR052786">
    <property type="entry name" value="Spore_wall_assembly"/>
</dbReference>
<reference evidence="1 2" key="1">
    <citation type="journal article" date="2018" name="Sci. Rep.">
        <title>Genome sequence of the cauliflower mushroom Sparassis crispa (Hanabiratake) and its association with beneficial usage.</title>
        <authorList>
            <person name="Kiyama R."/>
            <person name="Furutani Y."/>
            <person name="Kawaguchi K."/>
            <person name="Nakanishi T."/>
        </authorList>
    </citation>
    <scope>NUCLEOTIDE SEQUENCE [LARGE SCALE GENOMIC DNA]</scope>
</reference>
<comment type="caution">
    <text evidence="1">The sequence shown here is derived from an EMBL/GenBank/DDBJ whole genome shotgun (WGS) entry which is preliminary data.</text>
</comment>
<dbReference type="OrthoDB" id="10012223at2759"/>
<protein>
    <submittedName>
        <fullName evidence="1">Uncharacterized protein</fullName>
    </submittedName>
</protein>
<proteinExistence type="predicted"/>
<dbReference type="PANTHER" id="PTHR34292">
    <property type="entry name" value="OUTER SPORE WALL PROTEIN LDS1"/>
    <property type="match status" value="1"/>
</dbReference>
<dbReference type="InParanoid" id="A0A401G4Y5"/>
<gene>
    <name evidence="1" type="ORF">SCP_0100810</name>
</gene>
<evidence type="ECO:0000313" key="2">
    <source>
        <dbReference type="Proteomes" id="UP000287166"/>
    </source>
</evidence>
<evidence type="ECO:0000313" key="1">
    <source>
        <dbReference type="EMBL" id="GBE77209.1"/>
    </source>
</evidence>
<sequence>MATTPTLPGDFGEDVTVPRPFTHNVPDNLRRANVRLQFPPAYVVVGVYRLFTDKKLYGPAWKKCEHGAVRGLTIGLVWATTTFKMQRKFVEIFLINSPRVTGLSKESVFGFGVPFDLPTYATVMFLSSQITVILTWCLSHNLRIARERAYNQTIESRGKGSEFWQPYVEEWDVPPHVGGSGWGKFFGGGLGKIVVKIGLYPFDFVPLVGILVSAWLRALGTARYLHRPYFQAKGMTTTQVSVFIEERKWDYRAFGFAAALLERLPLVGLVFSISNRIGAAMWAHDLEKRQHYVAELKISKNGQVAPQ</sequence>
<dbReference type="Proteomes" id="UP000287166">
    <property type="component" value="Unassembled WGS sequence"/>
</dbReference>
<dbReference type="EMBL" id="BFAD01000001">
    <property type="protein sequence ID" value="GBE77209.1"/>
    <property type="molecule type" value="Genomic_DNA"/>
</dbReference>
<name>A0A401G4Y5_9APHY</name>
<dbReference type="RefSeq" id="XP_027608122.1">
    <property type="nucleotide sequence ID" value="XM_027752321.1"/>
</dbReference>
<dbReference type="STRING" id="139825.A0A401G4Y5"/>
<dbReference type="PANTHER" id="PTHR34292:SF2">
    <property type="entry name" value="OUTER SPORE WALL PROTEIN LDS1"/>
    <property type="match status" value="1"/>
</dbReference>
<accession>A0A401G4Y5</accession>